<gene>
    <name evidence="1" type="ORF">NGAL_HAMBI1145_12940</name>
</gene>
<proteinExistence type="predicted"/>
<dbReference type="EMBL" id="CCRH01000003">
    <property type="protein sequence ID" value="CDZ32523.1"/>
    <property type="molecule type" value="Genomic_DNA"/>
</dbReference>
<dbReference type="Proteomes" id="UP000046176">
    <property type="component" value="Unassembled WGS sequence"/>
</dbReference>
<name>A0A0T7FC65_NEOGA</name>
<evidence type="ECO:0000313" key="1">
    <source>
        <dbReference type="EMBL" id="CDZ32523.1"/>
    </source>
</evidence>
<protein>
    <submittedName>
        <fullName evidence="1">Uncharacterized protein</fullName>
    </submittedName>
</protein>
<dbReference type="RefSeq" id="WP_046665557.1">
    <property type="nucleotide sequence ID" value="NZ_CCRH01000003.1"/>
</dbReference>
<organism evidence="1 2">
    <name type="scientific">Neorhizobium galegae bv. officinalis</name>
    <dbReference type="NCBI Taxonomy" id="323656"/>
    <lineage>
        <taxon>Bacteria</taxon>
        <taxon>Pseudomonadati</taxon>
        <taxon>Pseudomonadota</taxon>
        <taxon>Alphaproteobacteria</taxon>
        <taxon>Hyphomicrobiales</taxon>
        <taxon>Rhizobiaceae</taxon>
        <taxon>Rhizobium/Agrobacterium group</taxon>
        <taxon>Neorhizobium</taxon>
    </lineage>
</organism>
<sequence>MTLIPSAGWIPEAEERRVVRDEVRQRFRSKVGIQPLRSMGDLSLSPQAQLSVVTALLENANPQGSTDIAQGLALLSSALGSAGLGSGGLMATAGSTFLDFDNLVPQELLKWHFLGEADE</sequence>
<evidence type="ECO:0000313" key="2">
    <source>
        <dbReference type="Proteomes" id="UP000046176"/>
    </source>
</evidence>
<reference evidence="1 2" key="1">
    <citation type="submission" date="2014-08" db="EMBL/GenBank/DDBJ databases">
        <authorList>
            <person name="Chen Y.-H."/>
        </authorList>
    </citation>
    <scope>NUCLEOTIDE SEQUENCE [LARGE SCALE GENOMIC DNA]</scope>
</reference>
<accession>A0A0T7FC65</accession>
<dbReference type="AlphaFoldDB" id="A0A0T7FC65"/>
<dbReference type="OrthoDB" id="8410251at2"/>